<dbReference type="SUPFAM" id="SSF50729">
    <property type="entry name" value="PH domain-like"/>
    <property type="match status" value="1"/>
</dbReference>
<dbReference type="InterPro" id="IPR001849">
    <property type="entry name" value="PH_domain"/>
</dbReference>
<evidence type="ECO:0000256" key="1">
    <source>
        <dbReference type="SAM" id="MobiDB-lite"/>
    </source>
</evidence>
<dbReference type="PROSITE" id="PS50003">
    <property type="entry name" value="PH_DOMAIN"/>
    <property type="match status" value="1"/>
</dbReference>
<dbReference type="InterPro" id="IPR011993">
    <property type="entry name" value="PH-like_dom_sf"/>
</dbReference>
<dbReference type="Pfam" id="PF18385">
    <property type="entry name" value="Tiam_CC_Ex"/>
    <property type="match status" value="1"/>
</dbReference>
<dbReference type="InterPro" id="IPR043537">
    <property type="entry name" value="Tiam1/Tiam2/Sif"/>
</dbReference>
<sequence length="377" mass="44145">MLSTSSSESYADDNKGRLSLVDSMLADNEEGKIFIKQQYQVQKLTNSENGSAKRHKSVHRLQRNGCKDNECAKLFRRSSSQSDRCHQSVRNSIDSQDSNSKLSSLTSEQLVCSDDSEEDLRLEKTGWLNVKHWLTVSDQEIVQLAPKQSWKRFWIWLKECHLHIYNDYLDKNPHLILNMIDGLCYPYPEYRHRQNVFSLTVNTGDIYLLQSCNQIEIDQWIDCIHSNCLLKLNYHSLQTNIRQLENQIVYERKMLQTTCVQLKLSTNDQIYSFLSQQIEQRERDFERFCIDLFRNNCYLTIFPNNSNYFPNSTDLLAQITSTTKFFLCGLDAFTPCGLYTYVLSRQASKHRTIYQTVLYDSDPQRVRSNSHLTIISD</sequence>
<gene>
    <name evidence="3" type="ORF">XAT740_LOCUS6962</name>
</gene>
<dbReference type="Proteomes" id="UP000663828">
    <property type="component" value="Unassembled WGS sequence"/>
</dbReference>
<feature type="domain" description="PH" evidence="2">
    <location>
        <begin position="121"/>
        <end position="229"/>
    </location>
</feature>
<protein>
    <recommendedName>
        <fullName evidence="2">PH domain-containing protein</fullName>
    </recommendedName>
</protein>
<reference evidence="3" key="1">
    <citation type="submission" date="2021-02" db="EMBL/GenBank/DDBJ databases">
        <authorList>
            <person name="Nowell W R."/>
        </authorList>
    </citation>
    <scope>NUCLEOTIDE SEQUENCE</scope>
</reference>
<dbReference type="Gene3D" id="2.30.29.30">
    <property type="entry name" value="Pleckstrin-homology domain (PH domain)/Phosphotyrosine-binding domain (PTB)"/>
    <property type="match status" value="1"/>
</dbReference>
<evidence type="ECO:0000313" key="3">
    <source>
        <dbReference type="EMBL" id="CAF0880266.1"/>
    </source>
</evidence>
<dbReference type="GO" id="GO:0005085">
    <property type="term" value="F:guanyl-nucleotide exchange factor activity"/>
    <property type="evidence" value="ECO:0007669"/>
    <property type="project" value="InterPro"/>
</dbReference>
<dbReference type="PANTHER" id="PTHR46001:SF3">
    <property type="entry name" value="PROTEIN STILL LIFE, ISOFORM SIF TYPE 1"/>
    <property type="match status" value="1"/>
</dbReference>
<dbReference type="AlphaFoldDB" id="A0A813Y844"/>
<proteinExistence type="predicted"/>
<dbReference type="GO" id="GO:0007264">
    <property type="term" value="P:small GTPase-mediated signal transduction"/>
    <property type="evidence" value="ECO:0007669"/>
    <property type="project" value="InterPro"/>
</dbReference>
<dbReference type="InterPro" id="IPR040655">
    <property type="entry name" value="TIAM1_CC-Ex"/>
</dbReference>
<evidence type="ECO:0000313" key="4">
    <source>
        <dbReference type="Proteomes" id="UP000663828"/>
    </source>
</evidence>
<dbReference type="Gene3D" id="6.10.140.680">
    <property type="match status" value="1"/>
</dbReference>
<dbReference type="SMART" id="SM00233">
    <property type="entry name" value="PH"/>
    <property type="match status" value="1"/>
</dbReference>
<organism evidence="3 4">
    <name type="scientific">Adineta ricciae</name>
    <name type="common">Rotifer</name>
    <dbReference type="NCBI Taxonomy" id="249248"/>
    <lineage>
        <taxon>Eukaryota</taxon>
        <taxon>Metazoa</taxon>
        <taxon>Spiralia</taxon>
        <taxon>Gnathifera</taxon>
        <taxon>Rotifera</taxon>
        <taxon>Eurotatoria</taxon>
        <taxon>Bdelloidea</taxon>
        <taxon>Adinetida</taxon>
        <taxon>Adinetidae</taxon>
        <taxon>Adineta</taxon>
    </lineage>
</organism>
<dbReference type="Pfam" id="PF00169">
    <property type="entry name" value="PH"/>
    <property type="match status" value="1"/>
</dbReference>
<dbReference type="EMBL" id="CAJNOR010000324">
    <property type="protein sequence ID" value="CAF0880266.1"/>
    <property type="molecule type" value="Genomic_DNA"/>
</dbReference>
<name>A0A813Y844_ADIRI</name>
<accession>A0A813Y844</accession>
<keyword evidence="4" id="KW-1185">Reference proteome</keyword>
<dbReference type="PANTHER" id="PTHR46001">
    <property type="entry name" value="TIAM (MAMMALIAN TUMOR INVASION AND METASTASIS FACTOR) HOMOLOG"/>
    <property type="match status" value="1"/>
</dbReference>
<evidence type="ECO:0000259" key="2">
    <source>
        <dbReference type="PROSITE" id="PS50003"/>
    </source>
</evidence>
<feature type="region of interest" description="Disordered" evidence="1">
    <location>
        <begin position="82"/>
        <end position="101"/>
    </location>
</feature>
<comment type="caution">
    <text evidence="3">The sequence shown here is derived from an EMBL/GenBank/DDBJ whole genome shotgun (WGS) entry which is preliminary data.</text>
</comment>